<feature type="compositionally biased region" description="Basic and acidic residues" evidence="1">
    <location>
        <begin position="178"/>
        <end position="190"/>
    </location>
</feature>
<dbReference type="EMBL" id="MU006589">
    <property type="protein sequence ID" value="KAF2744388.1"/>
    <property type="molecule type" value="Genomic_DNA"/>
</dbReference>
<dbReference type="OrthoDB" id="3797097at2759"/>
<dbReference type="AlphaFoldDB" id="A0A6A6V1H8"/>
<dbReference type="Proteomes" id="UP000799440">
    <property type="component" value="Unassembled WGS sequence"/>
</dbReference>
<feature type="compositionally biased region" description="Basic residues" evidence="1">
    <location>
        <begin position="50"/>
        <end position="66"/>
    </location>
</feature>
<evidence type="ECO:0000256" key="1">
    <source>
        <dbReference type="SAM" id="MobiDB-lite"/>
    </source>
</evidence>
<gene>
    <name evidence="2" type="ORF">M011DRAFT_470518</name>
</gene>
<feature type="compositionally biased region" description="Basic and acidic residues" evidence="1">
    <location>
        <begin position="25"/>
        <end position="49"/>
    </location>
</feature>
<protein>
    <submittedName>
        <fullName evidence="2">Uncharacterized protein</fullName>
    </submittedName>
</protein>
<name>A0A6A6V1H8_9PLEO</name>
<evidence type="ECO:0000313" key="2">
    <source>
        <dbReference type="EMBL" id="KAF2744388.1"/>
    </source>
</evidence>
<sequence length="247" mass="27108">MTTSDIPRPIPSGPPQDTATPVSKARTDDSKKPRYTRAERRAFTKEKQITHKPHGKVTKPPHKSKPSKAIPEGLPKGLEDAIKQLVAAHHAANGQSSKPLSARVTRDGGKKDKKVKSDIKEKTPKKELSPEKLAKIQKRREIRAEKRKLYLAKKAGESKEQEAEASEENETKPAPIPADEKPSVTEHSATDEAVVVEAVDVVEESRSATKTISKEEGATVPREQNAEKPAAVQSPPEEDPDFIDFSD</sequence>
<feature type="compositionally biased region" description="Acidic residues" evidence="1">
    <location>
        <begin position="236"/>
        <end position="247"/>
    </location>
</feature>
<feature type="region of interest" description="Disordered" evidence="1">
    <location>
        <begin position="1"/>
        <end position="247"/>
    </location>
</feature>
<organism evidence="2 3">
    <name type="scientific">Sporormia fimetaria CBS 119925</name>
    <dbReference type="NCBI Taxonomy" id="1340428"/>
    <lineage>
        <taxon>Eukaryota</taxon>
        <taxon>Fungi</taxon>
        <taxon>Dikarya</taxon>
        <taxon>Ascomycota</taxon>
        <taxon>Pezizomycotina</taxon>
        <taxon>Dothideomycetes</taxon>
        <taxon>Pleosporomycetidae</taxon>
        <taxon>Pleosporales</taxon>
        <taxon>Sporormiaceae</taxon>
        <taxon>Sporormia</taxon>
    </lineage>
</organism>
<proteinExistence type="predicted"/>
<accession>A0A6A6V1H8</accession>
<feature type="compositionally biased region" description="Basic and acidic residues" evidence="1">
    <location>
        <begin position="104"/>
        <end position="134"/>
    </location>
</feature>
<evidence type="ECO:0000313" key="3">
    <source>
        <dbReference type="Proteomes" id="UP000799440"/>
    </source>
</evidence>
<reference evidence="2" key="1">
    <citation type="journal article" date="2020" name="Stud. Mycol.">
        <title>101 Dothideomycetes genomes: a test case for predicting lifestyles and emergence of pathogens.</title>
        <authorList>
            <person name="Haridas S."/>
            <person name="Albert R."/>
            <person name="Binder M."/>
            <person name="Bloem J."/>
            <person name="Labutti K."/>
            <person name="Salamov A."/>
            <person name="Andreopoulos B."/>
            <person name="Baker S."/>
            <person name="Barry K."/>
            <person name="Bills G."/>
            <person name="Bluhm B."/>
            <person name="Cannon C."/>
            <person name="Castanera R."/>
            <person name="Culley D."/>
            <person name="Daum C."/>
            <person name="Ezra D."/>
            <person name="Gonzalez J."/>
            <person name="Henrissat B."/>
            <person name="Kuo A."/>
            <person name="Liang C."/>
            <person name="Lipzen A."/>
            <person name="Lutzoni F."/>
            <person name="Magnuson J."/>
            <person name="Mondo S."/>
            <person name="Nolan M."/>
            <person name="Ohm R."/>
            <person name="Pangilinan J."/>
            <person name="Park H.-J."/>
            <person name="Ramirez L."/>
            <person name="Alfaro M."/>
            <person name="Sun H."/>
            <person name="Tritt A."/>
            <person name="Yoshinaga Y."/>
            <person name="Zwiers L.-H."/>
            <person name="Turgeon B."/>
            <person name="Goodwin S."/>
            <person name="Spatafora J."/>
            <person name="Crous P."/>
            <person name="Grigoriev I."/>
        </authorList>
    </citation>
    <scope>NUCLEOTIDE SEQUENCE</scope>
    <source>
        <strain evidence="2">CBS 119925</strain>
    </source>
</reference>
<feature type="compositionally biased region" description="Basic and acidic residues" evidence="1">
    <location>
        <begin position="203"/>
        <end position="217"/>
    </location>
</feature>
<feature type="compositionally biased region" description="Basic and acidic residues" evidence="1">
    <location>
        <begin position="142"/>
        <end position="162"/>
    </location>
</feature>
<keyword evidence="3" id="KW-1185">Reference proteome</keyword>